<sequence length="65" mass="7529">MADEIPRGLAERFFRLCLYLLGGALALWATVWLIGQFWGWLLIIGIIAAVLCVAVAVYRYWWGRW</sequence>
<feature type="transmembrane region" description="Helical" evidence="1">
    <location>
        <begin position="12"/>
        <end position="34"/>
    </location>
</feature>
<dbReference type="EMBL" id="JAVFCB010000003">
    <property type="protein sequence ID" value="MDQ4213750.1"/>
    <property type="molecule type" value="Genomic_DNA"/>
</dbReference>
<comment type="caution">
    <text evidence="2">The sequence shown here is derived from an EMBL/GenBank/DDBJ whole genome shotgun (WGS) entry which is preliminary data.</text>
</comment>
<evidence type="ECO:0000313" key="2">
    <source>
        <dbReference type="EMBL" id="MDQ4213750.1"/>
    </source>
</evidence>
<keyword evidence="3" id="KW-1185">Reference proteome</keyword>
<evidence type="ECO:0000256" key="1">
    <source>
        <dbReference type="SAM" id="Phobius"/>
    </source>
</evidence>
<organism evidence="2 3">
    <name type="scientific">Microbacterium capsulatum</name>
    <dbReference type="NCBI Taxonomy" id="3041921"/>
    <lineage>
        <taxon>Bacteria</taxon>
        <taxon>Bacillati</taxon>
        <taxon>Actinomycetota</taxon>
        <taxon>Actinomycetes</taxon>
        <taxon>Micrococcales</taxon>
        <taxon>Microbacteriaceae</taxon>
        <taxon>Microbacterium</taxon>
    </lineage>
</organism>
<proteinExistence type="predicted"/>
<accession>A0ABU0XHY2</accession>
<keyword evidence="1" id="KW-0812">Transmembrane</keyword>
<dbReference type="RefSeq" id="WP_308488687.1">
    <property type="nucleotide sequence ID" value="NZ_JAVFCB010000003.1"/>
</dbReference>
<evidence type="ECO:0000313" key="3">
    <source>
        <dbReference type="Proteomes" id="UP001230289"/>
    </source>
</evidence>
<feature type="transmembrane region" description="Helical" evidence="1">
    <location>
        <begin position="40"/>
        <end position="61"/>
    </location>
</feature>
<protein>
    <submittedName>
        <fullName evidence="2">Uncharacterized protein</fullName>
    </submittedName>
</protein>
<name>A0ABU0XHY2_9MICO</name>
<gene>
    <name evidence="2" type="ORF">RBR11_07450</name>
</gene>
<dbReference type="Proteomes" id="UP001230289">
    <property type="component" value="Unassembled WGS sequence"/>
</dbReference>
<keyword evidence="1" id="KW-0472">Membrane</keyword>
<keyword evidence="1" id="KW-1133">Transmembrane helix</keyword>
<reference evidence="2 3" key="1">
    <citation type="submission" date="2023-08" db="EMBL/GenBank/DDBJ databases">
        <title>Microbacterium sp. nov., isolated from a waste landfill.</title>
        <authorList>
            <person name="Wen W."/>
        </authorList>
    </citation>
    <scope>NUCLEOTIDE SEQUENCE [LARGE SCALE GENOMIC DNA]</scope>
    <source>
        <strain evidence="2 3">ASV81</strain>
    </source>
</reference>